<feature type="chain" id="PRO_5045703280" description="Secreted protein" evidence="1">
    <location>
        <begin position="18"/>
        <end position="156"/>
    </location>
</feature>
<reference evidence="2" key="2">
    <citation type="submission" date="2025-08" db="UniProtKB">
        <authorList>
            <consortium name="Ensembl"/>
        </authorList>
    </citation>
    <scope>IDENTIFICATION</scope>
</reference>
<dbReference type="GeneTree" id="ENSGT00390000012175"/>
<accession>H2YL19</accession>
<dbReference type="AlphaFoldDB" id="H2YL19"/>
<reference evidence="3" key="1">
    <citation type="submission" date="2003-08" db="EMBL/GenBank/DDBJ databases">
        <authorList>
            <person name="Birren B."/>
            <person name="Nusbaum C."/>
            <person name="Abebe A."/>
            <person name="Abouelleil A."/>
            <person name="Adekoya E."/>
            <person name="Ait-zahra M."/>
            <person name="Allen N."/>
            <person name="Allen T."/>
            <person name="An P."/>
            <person name="Anderson M."/>
            <person name="Anderson S."/>
            <person name="Arachchi H."/>
            <person name="Armbruster J."/>
            <person name="Bachantsang P."/>
            <person name="Baldwin J."/>
            <person name="Barry A."/>
            <person name="Bayul T."/>
            <person name="Blitshsteyn B."/>
            <person name="Bloom T."/>
            <person name="Blye J."/>
            <person name="Boguslavskiy L."/>
            <person name="Borowsky M."/>
            <person name="Boukhgalter B."/>
            <person name="Brunache A."/>
            <person name="Butler J."/>
            <person name="Calixte N."/>
            <person name="Calvo S."/>
            <person name="Camarata J."/>
            <person name="Campo K."/>
            <person name="Chang J."/>
            <person name="Cheshatsang Y."/>
            <person name="Citroen M."/>
            <person name="Collymore A."/>
            <person name="Considine T."/>
            <person name="Cook A."/>
            <person name="Cooke P."/>
            <person name="Corum B."/>
            <person name="Cuomo C."/>
            <person name="David R."/>
            <person name="Dawoe T."/>
            <person name="Degray S."/>
            <person name="Dodge S."/>
            <person name="Dooley K."/>
            <person name="Dorje P."/>
            <person name="Dorjee K."/>
            <person name="Dorris L."/>
            <person name="Duffey N."/>
            <person name="Dupes A."/>
            <person name="Elkins T."/>
            <person name="Engels R."/>
            <person name="Erickson J."/>
            <person name="Farina A."/>
            <person name="Faro S."/>
            <person name="Ferreira P."/>
            <person name="Fischer H."/>
            <person name="Fitzgerald M."/>
            <person name="Foley K."/>
            <person name="Gage D."/>
            <person name="Galagan J."/>
            <person name="Gearin G."/>
            <person name="Gnerre S."/>
            <person name="Gnirke A."/>
            <person name="Goyette A."/>
            <person name="Graham J."/>
            <person name="Grandbois E."/>
            <person name="Gyaltsen K."/>
            <person name="Hafez N."/>
            <person name="Hagopian D."/>
            <person name="Hagos B."/>
            <person name="Hall J."/>
            <person name="Hatcher B."/>
            <person name="Heller A."/>
            <person name="Higgins H."/>
            <person name="Honan T."/>
            <person name="Horn A."/>
            <person name="Houde N."/>
            <person name="Hughes L."/>
            <person name="Hulme W."/>
            <person name="Husby E."/>
            <person name="Iliev I."/>
            <person name="Jaffe D."/>
            <person name="Jones C."/>
            <person name="Kamal M."/>
            <person name="Kamat A."/>
            <person name="Kamvysselis M."/>
            <person name="Karlsson E."/>
            <person name="Kells C."/>
            <person name="Kieu A."/>
            <person name="Kisner P."/>
            <person name="Kodira C."/>
            <person name="Kulbokas E."/>
            <person name="Labutti K."/>
            <person name="Lama D."/>
            <person name="Landers T."/>
            <person name="Leger J."/>
            <person name="Levine S."/>
            <person name="Lewis D."/>
            <person name="Lewis T."/>
            <person name="Lindblad-toh K."/>
            <person name="Liu X."/>
            <person name="Lokyitsang T."/>
            <person name="Lokyitsang Y."/>
            <person name="Lucien O."/>
            <person name="Lui A."/>
            <person name="Ma L.J."/>
            <person name="Mabbitt R."/>
            <person name="Macdonald J."/>
            <person name="Maclean C."/>
            <person name="Major J."/>
            <person name="Manning J."/>
            <person name="Marabella R."/>
            <person name="Maru K."/>
            <person name="Matthews C."/>
            <person name="Mauceli E."/>
            <person name="Mccarthy M."/>
            <person name="Mcdonough S."/>
            <person name="Mcghee T."/>
            <person name="Meldrim J."/>
            <person name="Meneus L."/>
            <person name="Mesirov J."/>
            <person name="Mihalev A."/>
            <person name="Mihova T."/>
            <person name="Mikkelsen T."/>
            <person name="Mlenga V."/>
            <person name="Moru K."/>
            <person name="Mozes J."/>
            <person name="Mulrain L."/>
            <person name="Munson G."/>
            <person name="Naylor J."/>
            <person name="Newes C."/>
            <person name="Nguyen C."/>
            <person name="Nguyen N."/>
            <person name="Nguyen T."/>
            <person name="Nicol R."/>
            <person name="Nielsen C."/>
            <person name="Nizzari M."/>
            <person name="Norbu C."/>
            <person name="Norbu N."/>
            <person name="O'donnell P."/>
            <person name="Okoawo O."/>
            <person name="O'leary S."/>
            <person name="Omotosho B."/>
            <person name="O'neill K."/>
            <person name="Osman S."/>
            <person name="Parker S."/>
            <person name="Perrin D."/>
            <person name="Phunkhang P."/>
            <person name="Piqani B."/>
            <person name="Purcell S."/>
            <person name="Rachupka T."/>
            <person name="Ramasamy U."/>
            <person name="Rameau R."/>
            <person name="Ray V."/>
            <person name="Raymond C."/>
            <person name="Retta R."/>
            <person name="Richardson S."/>
            <person name="Rise C."/>
            <person name="Rodriguez J."/>
            <person name="Rogers J."/>
            <person name="Rogov P."/>
            <person name="Rutman M."/>
            <person name="Schupbach R."/>
            <person name="Seaman C."/>
            <person name="Settipalli S."/>
            <person name="Sharpe T."/>
            <person name="Sheridan J."/>
            <person name="Sherpa N."/>
            <person name="Shi J."/>
            <person name="Smirnov S."/>
            <person name="Smith C."/>
            <person name="Sougnez C."/>
            <person name="Spencer B."/>
            <person name="Stalker J."/>
            <person name="Stange-thomann N."/>
            <person name="Stavropoulos S."/>
            <person name="Stetson K."/>
            <person name="Stone C."/>
            <person name="Stone S."/>
            <person name="Stubbs M."/>
            <person name="Talamas J."/>
            <person name="Tchuinga P."/>
            <person name="Tenzing P."/>
            <person name="Tesfaye S."/>
            <person name="Theodore J."/>
            <person name="Thoulutsang Y."/>
            <person name="Topham K."/>
            <person name="Towey S."/>
            <person name="Tsamla T."/>
            <person name="Tsomo N."/>
            <person name="Vallee D."/>
            <person name="Vassiliev H."/>
            <person name="Venkataraman V."/>
            <person name="Vinson J."/>
            <person name="Vo A."/>
            <person name="Wade C."/>
            <person name="Wang S."/>
            <person name="Wangchuk T."/>
            <person name="Wangdi T."/>
            <person name="Whittaker C."/>
            <person name="Wilkinson J."/>
            <person name="Wu Y."/>
            <person name="Wyman D."/>
            <person name="Yadav S."/>
            <person name="Yang S."/>
            <person name="Yang X."/>
            <person name="Yeager S."/>
            <person name="Yee E."/>
            <person name="Young G."/>
            <person name="Zainoun J."/>
            <person name="Zembeck L."/>
            <person name="Zimmer A."/>
            <person name="Zody M."/>
            <person name="Lander E."/>
        </authorList>
    </citation>
    <scope>NUCLEOTIDE SEQUENCE [LARGE SCALE GENOMIC DNA]</scope>
</reference>
<sequence>MVAILLISTIILPYVQSACFFAFDCLDRSANVTHQSGEVWETEDCHRCSCWPRKIHLKTCLEVDDGPILNDDYAFNPKFRKSSVMTVRLISNSQKRKPQRTREVVVPMEDAGSFTCPQLPSPEKDLDRIFAPNLVPVKYVVEANQMGCCTMFAYPR</sequence>
<evidence type="ECO:0008006" key="4">
    <source>
        <dbReference type="Google" id="ProtNLM"/>
    </source>
</evidence>
<protein>
    <recommendedName>
        <fullName evidence="4">Secreted protein</fullName>
    </recommendedName>
</protein>
<proteinExistence type="predicted"/>
<reference evidence="2" key="3">
    <citation type="submission" date="2025-09" db="UniProtKB">
        <authorList>
            <consortium name="Ensembl"/>
        </authorList>
    </citation>
    <scope>IDENTIFICATION</scope>
</reference>
<evidence type="ECO:0000313" key="2">
    <source>
        <dbReference type="Ensembl" id="ENSCSAVP00000006021.1"/>
    </source>
</evidence>
<dbReference type="Ensembl" id="ENSCSAVT00000006098.1">
    <property type="protein sequence ID" value="ENSCSAVP00000006021.1"/>
    <property type="gene ID" value="ENSCSAVG00000003590.1"/>
</dbReference>
<feature type="signal peptide" evidence="1">
    <location>
        <begin position="1"/>
        <end position="17"/>
    </location>
</feature>
<keyword evidence="1" id="KW-0732">Signal</keyword>
<evidence type="ECO:0000313" key="3">
    <source>
        <dbReference type="Proteomes" id="UP000007875"/>
    </source>
</evidence>
<dbReference type="InParanoid" id="H2YL19"/>
<name>H2YL19_CIOSA</name>
<dbReference type="HOGENOM" id="CLU_116335_0_0_1"/>
<organism evidence="2 3">
    <name type="scientific">Ciona savignyi</name>
    <name type="common">Pacific transparent sea squirt</name>
    <dbReference type="NCBI Taxonomy" id="51511"/>
    <lineage>
        <taxon>Eukaryota</taxon>
        <taxon>Metazoa</taxon>
        <taxon>Chordata</taxon>
        <taxon>Tunicata</taxon>
        <taxon>Ascidiacea</taxon>
        <taxon>Phlebobranchia</taxon>
        <taxon>Cionidae</taxon>
        <taxon>Ciona</taxon>
    </lineage>
</organism>
<dbReference type="Proteomes" id="UP000007875">
    <property type="component" value="Unassembled WGS sequence"/>
</dbReference>
<dbReference type="Gene3D" id="2.10.70.10">
    <property type="entry name" value="Complement Module, domain 1"/>
    <property type="match status" value="1"/>
</dbReference>
<keyword evidence="3" id="KW-1185">Reference proteome</keyword>
<evidence type="ECO:0000256" key="1">
    <source>
        <dbReference type="SAM" id="SignalP"/>
    </source>
</evidence>
<dbReference type="OMA" id="ETENCER"/>